<reference evidence="2" key="1">
    <citation type="submission" date="2018-05" db="EMBL/GenBank/DDBJ databases">
        <authorList>
            <person name="Lanie J.A."/>
            <person name="Ng W.-L."/>
            <person name="Kazmierczak K.M."/>
            <person name="Andrzejewski T.M."/>
            <person name="Davidsen T.M."/>
            <person name="Wayne K.J."/>
            <person name="Tettelin H."/>
            <person name="Glass J.I."/>
            <person name="Rusch D."/>
            <person name="Podicherti R."/>
            <person name="Tsui H.-C.T."/>
            <person name="Winkler M.E."/>
        </authorList>
    </citation>
    <scope>NUCLEOTIDE SEQUENCE</scope>
</reference>
<dbReference type="AlphaFoldDB" id="A0A382YRV0"/>
<evidence type="ECO:0000259" key="1">
    <source>
        <dbReference type="Pfam" id="PF08378"/>
    </source>
</evidence>
<dbReference type="EMBL" id="UINC01177849">
    <property type="protein sequence ID" value="SVD85699.1"/>
    <property type="molecule type" value="Genomic_DNA"/>
</dbReference>
<dbReference type="InterPro" id="IPR011528">
    <property type="entry name" value="NERD"/>
</dbReference>
<evidence type="ECO:0000313" key="2">
    <source>
        <dbReference type="EMBL" id="SVD85699.1"/>
    </source>
</evidence>
<dbReference type="Pfam" id="PF08378">
    <property type="entry name" value="NERD"/>
    <property type="match status" value="1"/>
</dbReference>
<accession>A0A382YRV0</accession>
<name>A0A382YRV0_9ZZZZ</name>
<organism evidence="2">
    <name type="scientific">marine metagenome</name>
    <dbReference type="NCBI Taxonomy" id="408172"/>
    <lineage>
        <taxon>unclassified sequences</taxon>
        <taxon>metagenomes</taxon>
        <taxon>ecological metagenomes</taxon>
    </lineage>
</organism>
<protein>
    <recommendedName>
        <fullName evidence="1">NERD domain-containing protein</fullName>
    </recommendedName>
</protein>
<feature type="non-terminal residue" evidence="2">
    <location>
        <position position="194"/>
    </location>
</feature>
<gene>
    <name evidence="2" type="ORF">METZ01_LOCUS438553</name>
</gene>
<proteinExistence type="predicted"/>
<sequence>MAKLFPDYDIIKKQKQKPTQGELQMLDSLIENLDDAFEIYWQPYLNGDQPDIIVVRPESGILIIEVKDWELNNYLVDSKGRWHLKSDDQLIKSPLSQVNKYKWNMVNLHIGTLLEKTIKHRGYFSLINRLLFFSKNKESEVYKFFEENYKEKQLRYLELFGSDSLTSDRIRMALEKARMEKDSNYFDEQLYLNM</sequence>
<feature type="domain" description="NERD" evidence="1">
    <location>
        <begin position="19"/>
        <end position="109"/>
    </location>
</feature>